<keyword evidence="2" id="KW-1185">Reference proteome</keyword>
<reference evidence="1" key="1">
    <citation type="submission" date="2022-01" db="EMBL/GenBank/DDBJ databases">
        <title>Lysobacter chinensis sp. nov., a bacterium isolated from cow dung compost.</title>
        <authorList>
            <person name="Liu Y."/>
        </authorList>
    </citation>
    <scope>NUCLEOTIDE SEQUENCE</scope>
    <source>
        <strain evidence="1">TLK-CK17</strain>
    </source>
</reference>
<name>A0ABS9HWE9_9GAMM</name>
<dbReference type="RefSeq" id="WP_237055808.1">
    <property type="nucleotide sequence ID" value="NZ_JAKJPO010000009.1"/>
</dbReference>
<accession>A0ABS9HWE9</accession>
<gene>
    <name evidence="1" type="ORF">L3V18_13825</name>
</gene>
<comment type="caution">
    <text evidence="1">The sequence shown here is derived from an EMBL/GenBank/DDBJ whole genome shotgun (WGS) entry which is preliminary data.</text>
</comment>
<reference evidence="1" key="2">
    <citation type="submission" date="2022-01" db="EMBL/GenBank/DDBJ databases">
        <authorList>
            <person name="Zhou L.Y."/>
        </authorList>
    </citation>
    <scope>NUCLEOTIDE SEQUENCE</scope>
    <source>
        <strain evidence="1">TLK-CK17</strain>
    </source>
</reference>
<organism evidence="1 2">
    <name type="scientific">Marilutibacter chinensis</name>
    <dbReference type="NCBI Taxonomy" id="2912247"/>
    <lineage>
        <taxon>Bacteria</taxon>
        <taxon>Pseudomonadati</taxon>
        <taxon>Pseudomonadota</taxon>
        <taxon>Gammaproteobacteria</taxon>
        <taxon>Lysobacterales</taxon>
        <taxon>Lysobacteraceae</taxon>
        <taxon>Marilutibacter</taxon>
    </lineage>
</organism>
<sequence>MLLKNGSTAPKLASLGHERLCGRRSLRCSAGFKSLKVKVKVKVKAKINGNGLAGQ</sequence>
<dbReference type="Proteomes" id="UP001430796">
    <property type="component" value="Unassembled WGS sequence"/>
</dbReference>
<evidence type="ECO:0000313" key="2">
    <source>
        <dbReference type="Proteomes" id="UP001430796"/>
    </source>
</evidence>
<dbReference type="EMBL" id="JAKJPO010000009">
    <property type="protein sequence ID" value="MCF7222851.1"/>
    <property type="molecule type" value="Genomic_DNA"/>
</dbReference>
<protein>
    <submittedName>
        <fullName evidence="1">Uncharacterized protein</fullName>
    </submittedName>
</protein>
<proteinExistence type="predicted"/>
<evidence type="ECO:0000313" key="1">
    <source>
        <dbReference type="EMBL" id="MCF7222851.1"/>
    </source>
</evidence>